<dbReference type="SMART" id="SM00052">
    <property type="entry name" value="EAL"/>
    <property type="match status" value="1"/>
</dbReference>
<gene>
    <name evidence="5" type="ORF">LRX75_12255</name>
</gene>
<dbReference type="InterPro" id="IPR035965">
    <property type="entry name" value="PAS-like_dom_sf"/>
</dbReference>
<evidence type="ECO:0000313" key="5">
    <source>
        <dbReference type="EMBL" id="MCD7109807.1"/>
    </source>
</evidence>
<dbReference type="AlphaFoldDB" id="A0A9X1NRR9"/>
<dbReference type="InterPro" id="IPR029787">
    <property type="entry name" value="Nucleotide_cyclase"/>
</dbReference>
<dbReference type="InterPro" id="IPR000160">
    <property type="entry name" value="GGDEF_dom"/>
</dbReference>
<dbReference type="PROSITE" id="PS50887">
    <property type="entry name" value="GGDEF"/>
    <property type="match status" value="1"/>
</dbReference>
<dbReference type="EMBL" id="JAJOZR010000007">
    <property type="protein sequence ID" value="MCD7109807.1"/>
    <property type="molecule type" value="Genomic_DNA"/>
</dbReference>
<dbReference type="InterPro" id="IPR000014">
    <property type="entry name" value="PAS"/>
</dbReference>
<dbReference type="InterPro" id="IPR013655">
    <property type="entry name" value="PAS_fold_3"/>
</dbReference>
<proteinExistence type="predicted"/>
<dbReference type="InterPro" id="IPR001633">
    <property type="entry name" value="EAL_dom"/>
</dbReference>
<evidence type="ECO:0000313" key="6">
    <source>
        <dbReference type="Proteomes" id="UP001139089"/>
    </source>
</evidence>
<dbReference type="Pfam" id="PF00990">
    <property type="entry name" value="GGDEF"/>
    <property type="match status" value="1"/>
</dbReference>
<dbReference type="Gene3D" id="3.20.20.450">
    <property type="entry name" value="EAL domain"/>
    <property type="match status" value="1"/>
</dbReference>
<dbReference type="NCBIfam" id="TIGR00254">
    <property type="entry name" value="GGDEF"/>
    <property type="match status" value="1"/>
</dbReference>
<dbReference type="SUPFAM" id="SSF55785">
    <property type="entry name" value="PYP-like sensor domain (PAS domain)"/>
    <property type="match status" value="1"/>
</dbReference>
<feature type="compositionally biased region" description="Polar residues" evidence="1">
    <location>
        <begin position="1"/>
        <end position="10"/>
    </location>
</feature>
<dbReference type="Gene3D" id="3.30.70.270">
    <property type="match status" value="1"/>
</dbReference>
<organism evidence="5 6">
    <name type="scientific">Rhizobium quercicola</name>
    <dbReference type="NCBI Taxonomy" id="2901226"/>
    <lineage>
        <taxon>Bacteria</taxon>
        <taxon>Pseudomonadati</taxon>
        <taxon>Pseudomonadota</taxon>
        <taxon>Alphaproteobacteria</taxon>
        <taxon>Hyphomicrobiales</taxon>
        <taxon>Rhizobiaceae</taxon>
        <taxon>Rhizobium/Agrobacterium group</taxon>
        <taxon>Rhizobium</taxon>
    </lineage>
</organism>
<dbReference type="SUPFAM" id="SSF141868">
    <property type="entry name" value="EAL domain-like"/>
    <property type="match status" value="1"/>
</dbReference>
<keyword evidence="6" id="KW-1185">Reference proteome</keyword>
<evidence type="ECO:0000259" key="2">
    <source>
        <dbReference type="PROSITE" id="PS50113"/>
    </source>
</evidence>
<dbReference type="InterPro" id="IPR035919">
    <property type="entry name" value="EAL_sf"/>
</dbReference>
<dbReference type="PROSITE" id="PS50883">
    <property type="entry name" value="EAL"/>
    <property type="match status" value="1"/>
</dbReference>
<dbReference type="Pfam" id="PF00563">
    <property type="entry name" value="EAL"/>
    <property type="match status" value="1"/>
</dbReference>
<protein>
    <submittedName>
        <fullName evidence="5">EAL domain-containing protein</fullName>
    </submittedName>
</protein>
<dbReference type="InterPro" id="IPR043128">
    <property type="entry name" value="Rev_trsase/Diguanyl_cyclase"/>
</dbReference>
<feature type="domain" description="PAC" evidence="2">
    <location>
        <begin position="97"/>
        <end position="148"/>
    </location>
</feature>
<dbReference type="PANTHER" id="PTHR44757:SF2">
    <property type="entry name" value="BIOFILM ARCHITECTURE MAINTENANCE PROTEIN MBAA"/>
    <property type="match status" value="1"/>
</dbReference>
<dbReference type="Pfam" id="PF08447">
    <property type="entry name" value="PAS_3"/>
    <property type="match status" value="1"/>
</dbReference>
<dbReference type="CDD" id="cd01948">
    <property type="entry name" value="EAL"/>
    <property type="match status" value="1"/>
</dbReference>
<dbReference type="Gene3D" id="2.10.70.100">
    <property type="match status" value="1"/>
</dbReference>
<dbReference type="CDD" id="cd01949">
    <property type="entry name" value="GGDEF"/>
    <property type="match status" value="1"/>
</dbReference>
<dbReference type="Gene3D" id="3.30.450.20">
    <property type="entry name" value="PAS domain"/>
    <property type="match status" value="1"/>
</dbReference>
<evidence type="ECO:0000256" key="1">
    <source>
        <dbReference type="SAM" id="MobiDB-lite"/>
    </source>
</evidence>
<feature type="domain" description="EAL" evidence="3">
    <location>
        <begin position="342"/>
        <end position="593"/>
    </location>
</feature>
<dbReference type="SMART" id="SM00267">
    <property type="entry name" value="GGDEF"/>
    <property type="match status" value="1"/>
</dbReference>
<evidence type="ECO:0000259" key="3">
    <source>
        <dbReference type="PROSITE" id="PS50883"/>
    </source>
</evidence>
<comment type="caution">
    <text evidence="5">The sequence shown here is derived from an EMBL/GenBank/DDBJ whole genome shotgun (WGS) entry which is preliminary data.</text>
</comment>
<dbReference type="RefSeq" id="WP_231814720.1">
    <property type="nucleotide sequence ID" value="NZ_JAJOZR010000007.1"/>
</dbReference>
<name>A0A9X1NRR9_9HYPH</name>
<dbReference type="InterPro" id="IPR000700">
    <property type="entry name" value="PAS-assoc_C"/>
</dbReference>
<accession>A0A9X1NRR9</accession>
<dbReference type="PANTHER" id="PTHR44757">
    <property type="entry name" value="DIGUANYLATE CYCLASE DGCP"/>
    <property type="match status" value="1"/>
</dbReference>
<dbReference type="Proteomes" id="UP001139089">
    <property type="component" value="Unassembled WGS sequence"/>
</dbReference>
<reference evidence="5" key="1">
    <citation type="submission" date="2021-12" db="EMBL/GenBank/DDBJ databases">
        <authorList>
            <person name="Li Y."/>
        </authorList>
    </citation>
    <scope>NUCLEOTIDE SEQUENCE</scope>
    <source>
        <strain evidence="5">DKSPLA3</strain>
    </source>
</reference>
<dbReference type="InterPro" id="IPR052155">
    <property type="entry name" value="Biofilm_reg_signaling"/>
</dbReference>
<dbReference type="SUPFAM" id="SSF55073">
    <property type="entry name" value="Nucleotide cyclase"/>
    <property type="match status" value="1"/>
</dbReference>
<dbReference type="CDD" id="cd00130">
    <property type="entry name" value="PAS"/>
    <property type="match status" value="1"/>
</dbReference>
<feature type="domain" description="GGDEF" evidence="4">
    <location>
        <begin position="201"/>
        <end position="334"/>
    </location>
</feature>
<dbReference type="PROSITE" id="PS50113">
    <property type="entry name" value="PAC"/>
    <property type="match status" value="1"/>
</dbReference>
<feature type="region of interest" description="Disordered" evidence="1">
    <location>
        <begin position="1"/>
        <end position="20"/>
    </location>
</feature>
<sequence>MTSEPGSQSDRAPLDTVPPEEVSRRLRLALDVSKIGVFDADLETGRVTRDAVLMQIFGYGDQPDEDEGDLLEKTLHPDDRERTWAAIDAGIASGEPFVNAFRIIRPDGEVRYIRSRSVTFRDGKGHLRLLGANWDVTDDVMLQQSLEQARTLSETRYEALESAWREIERRALQDQLTGLANRHALLRWLDGLPAPPDGPRPVHAVLHIDLSRFKEINDTLGHRAGDAAIVHVAGLLENLRLEEEWLARIGGDEFAFVLAAGERSEKAAEIADEVIRILEAPIPCDGHLCRCGVSIGLSRTGDEVDGRQALINAAIALSSAKAQKGSRTVLFTAELENRNRAIKQTADDILRGLDDDAFMPFYQLQFDAKTLEVCGVETLARWQHPQHGVLAPDRFLKIAEDIDAMWRIDRSIAEKACADFMRWGREGLGIPRMSVNISARRLLDPQLLASFPTRNLPKGTFVFEMLESIFLDALDGEMAKAIDRIRKAGIAIEIDDFGTGHASVLGLTTLHPKRLKIDRALIAPLTRGERHRLLIAAIVEMGHALEIEIVAEGVETQAQIDLLRTMGCDVLQGYALARPMAASDIEALLRARMAAAGATAHQTEGSPPAAE</sequence>
<evidence type="ECO:0000259" key="4">
    <source>
        <dbReference type="PROSITE" id="PS50887"/>
    </source>
</evidence>